<feature type="non-terminal residue" evidence="2">
    <location>
        <position position="1"/>
    </location>
</feature>
<evidence type="ECO:0000313" key="2">
    <source>
        <dbReference type="EMBL" id="CAG8806753.1"/>
    </source>
</evidence>
<dbReference type="OrthoDB" id="2439417at2759"/>
<dbReference type="EMBL" id="CAJVPY010041632">
    <property type="protein sequence ID" value="CAG8806753.1"/>
    <property type="molecule type" value="Genomic_DNA"/>
</dbReference>
<reference evidence="2" key="1">
    <citation type="submission" date="2021-06" db="EMBL/GenBank/DDBJ databases">
        <authorList>
            <person name="Kallberg Y."/>
            <person name="Tangrot J."/>
            <person name="Rosling A."/>
        </authorList>
    </citation>
    <scope>NUCLEOTIDE SEQUENCE</scope>
    <source>
        <strain evidence="2">MA453B</strain>
    </source>
</reference>
<evidence type="ECO:0000256" key="1">
    <source>
        <dbReference type="SAM" id="MobiDB-lite"/>
    </source>
</evidence>
<dbReference type="Proteomes" id="UP000789405">
    <property type="component" value="Unassembled WGS sequence"/>
</dbReference>
<keyword evidence="3" id="KW-1185">Reference proteome</keyword>
<dbReference type="AlphaFoldDB" id="A0A9N9P5T9"/>
<accession>A0A9N9P5T9</accession>
<protein>
    <submittedName>
        <fullName evidence="2">10535_t:CDS:1</fullName>
    </submittedName>
</protein>
<dbReference type="PANTHER" id="PTHR35871">
    <property type="entry name" value="EXPRESSED PROTEIN"/>
    <property type="match status" value="1"/>
</dbReference>
<name>A0A9N9P5T9_9GLOM</name>
<comment type="caution">
    <text evidence="2">The sequence shown here is derived from an EMBL/GenBank/DDBJ whole genome shotgun (WGS) entry which is preliminary data.</text>
</comment>
<gene>
    <name evidence="2" type="ORF">DERYTH_LOCUS24532</name>
</gene>
<dbReference type="PANTHER" id="PTHR35871:SF1">
    <property type="entry name" value="CXC1-LIKE CYSTEINE CLUSTER ASSOCIATED WITH KDZ TRANSPOSASES DOMAIN-CONTAINING PROTEIN"/>
    <property type="match status" value="1"/>
</dbReference>
<proteinExistence type="predicted"/>
<organism evidence="2 3">
    <name type="scientific">Dentiscutata erythropus</name>
    <dbReference type="NCBI Taxonomy" id="1348616"/>
    <lineage>
        <taxon>Eukaryota</taxon>
        <taxon>Fungi</taxon>
        <taxon>Fungi incertae sedis</taxon>
        <taxon>Mucoromycota</taxon>
        <taxon>Glomeromycotina</taxon>
        <taxon>Glomeromycetes</taxon>
        <taxon>Diversisporales</taxon>
        <taxon>Gigasporaceae</taxon>
        <taxon>Dentiscutata</taxon>
    </lineage>
</organism>
<evidence type="ECO:0000313" key="3">
    <source>
        <dbReference type="Proteomes" id="UP000789405"/>
    </source>
</evidence>
<sequence length="217" mass="25014">SRKAITTYWKNKSSSQHVKSTNAAFNEPIVLDPINQNRPTVDSSSNKTLDSSASNDNSILSSLNAQLKTETVDLRFNTTRQFLHLVQKGYTKMGASSLLAKSLGKGPWHARCIRAWANQWKNYKELIKSKRGRHIKTKSLIHNKSFRLQINQYLEKNKFKLAIPNFISYVSSIMPTFGITNTTISRSTAYRWLKLLGWKYQTHSKKIYFDSHEREDV</sequence>
<feature type="region of interest" description="Disordered" evidence="1">
    <location>
        <begin position="34"/>
        <end position="56"/>
    </location>
</feature>
<feature type="non-terminal residue" evidence="2">
    <location>
        <position position="217"/>
    </location>
</feature>
<feature type="compositionally biased region" description="Polar residues" evidence="1">
    <location>
        <begin position="34"/>
        <end position="48"/>
    </location>
</feature>